<dbReference type="EMBL" id="CAOQHR010000006">
    <property type="protein sequence ID" value="CAI6336172.1"/>
    <property type="molecule type" value="Genomic_DNA"/>
</dbReference>
<evidence type="ECO:0000256" key="7">
    <source>
        <dbReference type="ARBA" id="ARBA00023002"/>
    </source>
</evidence>
<comment type="similarity">
    <text evidence="13">Belongs to the polysaccharide monooxygenase AA9 family.</text>
</comment>
<evidence type="ECO:0000256" key="13">
    <source>
        <dbReference type="ARBA" id="ARBA00044502"/>
    </source>
</evidence>
<dbReference type="Gene3D" id="2.70.50.70">
    <property type="match status" value="1"/>
</dbReference>
<keyword evidence="4" id="KW-0479">Metal-binding</keyword>
<dbReference type="EC" id="1.14.99.56" evidence="15"/>
<name>A0A9W4XWK5_9PLEO</name>
<evidence type="ECO:0000259" key="17">
    <source>
        <dbReference type="Pfam" id="PF03443"/>
    </source>
</evidence>
<keyword evidence="9" id="KW-0503">Monooxygenase</keyword>
<comment type="caution">
    <text evidence="18">The sequence shown here is derived from an EMBL/GenBank/DDBJ whole genome shotgun (WGS) entry which is preliminary data.</text>
</comment>
<evidence type="ECO:0000256" key="11">
    <source>
        <dbReference type="ARBA" id="ARBA00023277"/>
    </source>
</evidence>
<evidence type="ECO:0000256" key="14">
    <source>
        <dbReference type="ARBA" id="ARBA00045077"/>
    </source>
</evidence>
<evidence type="ECO:0000256" key="1">
    <source>
        <dbReference type="ARBA" id="ARBA00001973"/>
    </source>
</evidence>
<dbReference type="GO" id="GO:0046872">
    <property type="term" value="F:metal ion binding"/>
    <property type="evidence" value="ECO:0007669"/>
    <property type="project" value="UniProtKB-KW"/>
</dbReference>
<evidence type="ECO:0000313" key="19">
    <source>
        <dbReference type="Proteomes" id="UP001152607"/>
    </source>
</evidence>
<keyword evidence="7" id="KW-0560">Oxidoreductase</keyword>
<evidence type="ECO:0000256" key="15">
    <source>
        <dbReference type="ARBA" id="ARBA00047174"/>
    </source>
</evidence>
<gene>
    <name evidence="18" type="ORF">PDIGIT_LOCUS9264</name>
</gene>
<evidence type="ECO:0000256" key="12">
    <source>
        <dbReference type="ARBA" id="ARBA00023326"/>
    </source>
</evidence>
<dbReference type="Pfam" id="PF03443">
    <property type="entry name" value="AA9"/>
    <property type="match status" value="1"/>
</dbReference>
<evidence type="ECO:0000256" key="4">
    <source>
        <dbReference type="ARBA" id="ARBA00022723"/>
    </source>
</evidence>
<evidence type="ECO:0000313" key="18">
    <source>
        <dbReference type="EMBL" id="CAI6336172.1"/>
    </source>
</evidence>
<keyword evidence="19" id="KW-1185">Reference proteome</keyword>
<evidence type="ECO:0000256" key="8">
    <source>
        <dbReference type="ARBA" id="ARBA00023008"/>
    </source>
</evidence>
<evidence type="ECO:0000256" key="6">
    <source>
        <dbReference type="ARBA" id="ARBA00023001"/>
    </source>
</evidence>
<dbReference type="AlphaFoldDB" id="A0A9W4XWK5"/>
<dbReference type="InterPro" id="IPR049892">
    <property type="entry name" value="AA9"/>
</dbReference>
<protein>
    <recommendedName>
        <fullName evidence="15">lytic cellulose monooxygenase (C4-dehydrogenating)</fullName>
        <ecNumber evidence="15">1.14.99.56</ecNumber>
    </recommendedName>
</protein>
<comment type="catalytic activity">
    <reaction evidence="14">
        <text>[(1-&gt;4)-beta-D-glucosyl]n+m + reduced acceptor + O2 = 4-dehydro-beta-D-glucosyl-[(1-&gt;4)-beta-D-glucosyl]n-1 + [(1-&gt;4)-beta-D-glucosyl]m + acceptor + H2O.</text>
        <dbReference type="EC" id="1.14.99.56"/>
    </reaction>
</comment>
<evidence type="ECO:0000256" key="16">
    <source>
        <dbReference type="SAM" id="SignalP"/>
    </source>
</evidence>
<proteinExistence type="inferred from homology"/>
<dbReference type="PANTHER" id="PTHR33353">
    <property type="entry name" value="PUTATIVE (AFU_ORTHOLOGUE AFUA_1G12560)-RELATED"/>
    <property type="match status" value="1"/>
</dbReference>
<keyword evidence="5 16" id="KW-0732">Signal</keyword>
<comment type="subcellular location">
    <subcellularLocation>
        <location evidence="2">Secreted</location>
    </subcellularLocation>
</comment>
<evidence type="ECO:0000256" key="5">
    <source>
        <dbReference type="ARBA" id="ARBA00022729"/>
    </source>
</evidence>
<sequence>MKLTFQQTILLALGGLHQANCHCKSHQSSIDTYQDETDSAQDGYPVVVVDGVISKRWEYTRPTTSFAPNYDYSGPESTCGFNATLPLFPIKTVQVKAGSTVGFGAMYMSAKNGNIDEHTDFTDFDPSFYMYHDGPATAYLSKSPGELNEYAGDGDWFKIAVVGAKDGLTWDYAAAKAVNIMNFTIPASTPPGKYLMRAEHLNIATYYKSTQMFINCAHIEVTGSGEGVPGPTTKFPGAFTASDPGIWLPSALGRPTQPMDELKNWQGAGPKVWMG</sequence>
<dbReference type="GO" id="GO:0004497">
    <property type="term" value="F:monooxygenase activity"/>
    <property type="evidence" value="ECO:0007669"/>
    <property type="project" value="UniProtKB-KW"/>
</dbReference>
<keyword evidence="12" id="KW-0624">Polysaccharide degradation</keyword>
<feature type="domain" description="Auxiliary Activity family 9 catalytic" evidence="17">
    <location>
        <begin position="47"/>
        <end position="247"/>
    </location>
</feature>
<evidence type="ECO:0000256" key="9">
    <source>
        <dbReference type="ARBA" id="ARBA00023033"/>
    </source>
</evidence>
<reference evidence="18" key="1">
    <citation type="submission" date="2023-01" db="EMBL/GenBank/DDBJ databases">
        <authorList>
            <person name="Van Ghelder C."/>
            <person name="Rancurel C."/>
        </authorList>
    </citation>
    <scope>NUCLEOTIDE SEQUENCE</scope>
    <source>
        <strain evidence="18">CNCM I-4278</strain>
    </source>
</reference>
<dbReference type="GO" id="GO:0005576">
    <property type="term" value="C:extracellular region"/>
    <property type="evidence" value="ECO:0007669"/>
    <property type="project" value="UniProtKB-SubCell"/>
</dbReference>
<comment type="cofactor">
    <cofactor evidence="1">
        <name>Cu(2+)</name>
        <dbReference type="ChEBI" id="CHEBI:29036"/>
    </cofactor>
</comment>
<dbReference type="GO" id="GO:0030245">
    <property type="term" value="P:cellulose catabolic process"/>
    <property type="evidence" value="ECO:0007669"/>
    <property type="project" value="UniProtKB-KW"/>
</dbReference>
<dbReference type="OrthoDB" id="6038816at2759"/>
<keyword evidence="3" id="KW-0964">Secreted</keyword>
<dbReference type="InterPro" id="IPR005103">
    <property type="entry name" value="AA9_LPMO"/>
</dbReference>
<keyword evidence="8" id="KW-0186">Copper</keyword>
<evidence type="ECO:0000256" key="3">
    <source>
        <dbReference type="ARBA" id="ARBA00022525"/>
    </source>
</evidence>
<keyword evidence="11" id="KW-0119">Carbohydrate metabolism</keyword>
<dbReference type="Proteomes" id="UP001152607">
    <property type="component" value="Unassembled WGS sequence"/>
</dbReference>
<keyword evidence="6" id="KW-0136">Cellulose degradation</keyword>
<keyword evidence="10" id="KW-1015">Disulfide bond</keyword>
<feature type="chain" id="PRO_5040890968" description="lytic cellulose monooxygenase (C4-dehydrogenating)" evidence="16">
    <location>
        <begin position="22"/>
        <end position="275"/>
    </location>
</feature>
<feature type="signal peptide" evidence="16">
    <location>
        <begin position="1"/>
        <end position="21"/>
    </location>
</feature>
<dbReference type="PANTHER" id="PTHR33353:SF10">
    <property type="entry name" value="ENDO-BETA-1,4-GLUCANASE D"/>
    <property type="match status" value="1"/>
</dbReference>
<evidence type="ECO:0000256" key="10">
    <source>
        <dbReference type="ARBA" id="ARBA00023157"/>
    </source>
</evidence>
<organism evidence="18 19">
    <name type="scientific">Periconia digitata</name>
    <dbReference type="NCBI Taxonomy" id="1303443"/>
    <lineage>
        <taxon>Eukaryota</taxon>
        <taxon>Fungi</taxon>
        <taxon>Dikarya</taxon>
        <taxon>Ascomycota</taxon>
        <taxon>Pezizomycotina</taxon>
        <taxon>Dothideomycetes</taxon>
        <taxon>Pleosporomycetidae</taxon>
        <taxon>Pleosporales</taxon>
        <taxon>Massarineae</taxon>
        <taxon>Periconiaceae</taxon>
        <taxon>Periconia</taxon>
    </lineage>
</organism>
<evidence type="ECO:0000256" key="2">
    <source>
        <dbReference type="ARBA" id="ARBA00004613"/>
    </source>
</evidence>
<accession>A0A9W4XWK5</accession>